<name>A0AAV6V6U1_9ARAC</name>
<accession>A0AAV6V6U1</accession>
<dbReference type="EMBL" id="JAFNEN010000161">
    <property type="protein sequence ID" value="KAG8191351.1"/>
    <property type="molecule type" value="Genomic_DNA"/>
</dbReference>
<dbReference type="InterPro" id="IPR018294">
    <property type="entry name" value="ISPD_synthase_CS"/>
</dbReference>
<dbReference type="GO" id="GO:0008299">
    <property type="term" value="P:isoprenoid biosynthetic process"/>
    <property type="evidence" value="ECO:0007669"/>
    <property type="project" value="InterPro"/>
</dbReference>
<reference evidence="5 6" key="1">
    <citation type="journal article" date="2022" name="Nat. Ecol. Evol.">
        <title>A masculinizing supergene underlies an exaggerated male reproductive morph in a spider.</title>
        <authorList>
            <person name="Hendrickx F."/>
            <person name="De Corte Z."/>
            <person name="Sonet G."/>
            <person name="Van Belleghem S.M."/>
            <person name="Kostlbacher S."/>
            <person name="Vangestel C."/>
        </authorList>
    </citation>
    <scope>NUCLEOTIDE SEQUENCE [LARGE SCALE GENOMIC DNA]</scope>
    <source>
        <strain evidence="5">W744_W776</strain>
    </source>
</reference>
<proteinExistence type="inferred from homology"/>
<dbReference type="Gene3D" id="3.30.160.60">
    <property type="entry name" value="Classic Zinc Finger"/>
    <property type="match status" value="1"/>
</dbReference>
<evidence type="ECO:0000313" key="5">
    <source>
        <dbReference type="EMBL" id="KAG8191351.1"/>
    </source>
</evidence>
<sequence length="757" mass="83819">MENVYNLKDNVACIGSVYSVQVNFESGEGVYMNNSASSTQDVKNMEDNGSSVENINNDAKDCKLENVHCIKVDATTMGGVYNTEDNVCGLSSIKSNASNMNVIYLVKDTVSTTEDVYHVTDTVMGGDNLTADISSMNNTKDNVMEDEVNNMEHTISDMNKDVKDNSTMEAVNNVRDNVIKKEEDNPLPTICPLCPTSFIARKNMYVHLRRRHGVEPNTGGKILCPMLCGTACYRHKDLRTHLEEKHETPIHSEAHDFQDSATFESWKKGVEQSSGQSWVRRISEKNLKRGEAKTYFICHRSGVHRPKSSPCTRKRPETLKIGTTCPSIMEVSRFPDGSIKVLFFTTHVGHGVESPRAPHRKPKRTAVKKSEMLLWNVCVVLPAAGCGARMGGDTPKQFLPLHSKPIICYTVEAFLRLPYVRRVVVVASSVESMAHTLGTACDLEESDRLVVTEGAAARHHSIRCGLRALANNDGFEPGVVIVHDGVRPFVSEEVISGVIHAAKTYGAAGVVCPLVSTVVSTDADGFLDTSLDRSRYRASEMPQAFHYDLITKAYDMATAYDLEYGTECLHLMQKYLNIKAKLIPGDSNLWKVTYHKDIYTAASVVKENQSVGIINSSTWSSLAAILEKCLTQTFKSVQSVGCKLKEGSLRKHPNLVHVCEEADPYPLLERLSALSQVRIFQRTSLAHIFVNAFDPTLNFLEFQRQAKLCAKLLKGANMLVYFVIYTGATETIEELGEVVRSLLFDSNPSISGSVFLS</sequence>
<comment type="caution">
    <text evidence="5">The sequence shown here is derived from an EMBL/GenBank/DDBJ whole genome shotgun (WGS) entry which is preliminary data.</text>
</comment>
<evidence type="ECO:0000256" key="3">
    <source>
        <dbReference type="ARBA" id="ARBA00022695"/>
    </source>
</evidence>
<dbReference type="InterPro" id="IPR034683">
    <property type="entry name" value="IspD/TarI"/>
</dbReference>
<evidence type="ECO:0000259" key="4">
    <source>
        <dbReference type="PROSITE" id="PS00028"/>
    </source>
</evidence>
<evidence type="ECO:0000256" key="2">
    <source>
        <dbReference type="ARBA" id="ARBA00022679"/>
    </source>
</evidence>
<dbReference type="InterPro" id="IPR013087">
    <property type="entry name" value="Znf_C2H2_type"/>
</dbReference>
<dbReference type="InterPro" id="IPR029044">
    <property type="entry name" value="Nucleotide-diphossugar_trans"/>
</dbReference>
<gene>
    <name evidence="5" type="ORF">JTE90_006097</name>
</gene>
<comment type="similarity">
    <text evidence="1">Belongs to the IspD/TarI cytidylyltransferase family. IspD subfamily.</text>
</comment>
<dbReference type="Gene3D" id="3.90.550.10">
    <property type="entry name" value="Spore Coat Polysaccharide Biosynthesis Protein SpsA, Chain A"/>
    <property type="match status" value="1"/>
</dbReference>
<dbReference type="PANTHER" id="PTHR43015">
    <property type="entry name" value="D-RIBITOL-5-PHOSPHATE CYTIDYLYLTRANSFERASE"/>
    <property type="match status" value="1"/>
</dbReference>
<protein>
    <recommendedName>
        <fullName evidence="4">C2H2-type domain-containing protein</fullName>
    </recommendedName>
</protein>
<dbReference type="PROSITE" id="PS01295">
    <property type="entry name" value="ISPD"/>
    <property type="match status" value="1"/>
</dbReference>
<dbReference type="GO" id="GO:0035269">
    <property type="term" value="P:protein O-linked glycosylation via mannose"/>
    <property type="evidence" value="ECO:0007669"/>
    <property type="project" value="TreeGrafter"/>
</dbReference>
<evidence type="ECO:0000256" key="1">
    <source>
        <dbReference type="ARBA" id="ARBA00009789"/>
    </source>
</evidence>
<keyword evidence="3" id="KW-0548">Nucleotidyltransferase</keyword>
<keyword evidence="2" id="KW-0808">Transferase</keyword>
<organism evidence="5 6">
    <name type="scientific">Oedothorax gibbosus</name>
    <dbReference type="NCBI Taxonomy" id="931172"/>
    <lineage>
        <taxon>Eukaryota</taxon>
        <taxon>Metazoa</taxon>
        <taxon>Ecdysozoa</taxon>
        <taxon>Arthropoda</taxon>
        <taxon>Chelicerata</taxon>
        <taxon>Arachnida</taxon>
        <taxon>Araneae</taxon>
        <taxon>Araneomorphae</taxon>
        <taxon>Entelegynae</taxon>
        <taxon>Araneoidea</taxon>
        <taxon>Linyphiidae</taxon>
        <taxon>Erigoninae</taxon>
        <taxon>Oedothorax</taxon>
    </lineage>
</organism>
<dbReference type="GO" id="GO:0047349">
    <property type="term" value="F:D-ribitol-5-phosphate cytidylyltransferase activity"/>
    <property type="evidence" value="ECO:0007669"/>
    <property type="project" value="TreeGrafter"/>
</dbReference>
<dbReference type="SUPFAM" id="SSF53448">
    <property type="entry name" value="Nucleotide-diphospho-sugar transferases"/>
    <property type="match status" value="1"/>
</dbReference>
<dbReference type="SMART" id="SM00355">
    <property type="entry name" value="ZnF_C2H2"/>
    <property type="match status" value="2"/>
</dbReference>
<dbReference type="CDD" id="cd02516">
    <property type="entry name" value="CDP-ME_synthetase"/>
    <property type="match status" value="1"/>
</dbReference>
<dbReference type="AlphaFoldDB" id="A0AAV6V6U1"/>
<evidence type="ECO:0000313" key="6">
    <source>
        <dbReference type="Proteomes" id="UP000827092"/>
    </source>
</evidence>
<dbReference type="PANTHER" id="PTHR43015:SF1">
    <property type="entry name" value="D-RIBITOL-5-PHOSPHATE CYTIDYLYLTRANSFERASE"/>
    <property type="match status" value="1"/>
</dbReference>
<dbReference type="PROSITE" id="PS00028">
    <property type="entry name" value="ZINC_FINGER_C2H2_1"/>
    <property type="match status" value="2"/>
</dbReference>
<dbReference type="Proteomes" id="UP000827092">
    <property type="component" value="Unassembled WGS sequence"/>
</dbReference>
<feature type="domain" description="C2H2-type" evidence="4">
    <location>
        <begin position="191"/>
        <end position="212"/>
    </location>
</feature>
<dbReference type="GO" id="GO:0005829">
    <property type="term" value="C:cytosol"/>
    <property type="evidence" value="ECO:0007669"/>
    <property type="project" value="TreeGrafter"/>
</dbReference>
<keyword evidence="6" id="KW-1185">Reference proteome</keyword>
<dbReference type="Pfam" id="PF01128">
    <property type="entry name" value="IspD"/>
    <property type="match status" value="1"/>
</dbReference>
<feature type="domain" description="C2H2-type" evidence="4">
    <location>
        <begin position="224"/>
        <end position="246"/>
    </location>
</feature>